<feature type="chain" id="PRO_5036407034" description="DUF1090 domain-containing protein" evidence="2">
    <location>
        <begin position="23"/>
        <end position="115"/>
    </location>
</feature>
<organism evidence="4 7">
    <name type="scientific">Pseudomonas edaphica</name>
    <dbReference type="NCBI Taxonomy" id="2006980"/>
    <lineage>
        <taxon>Bacteria</taxon>
        <taxon>Pseudomonadati</taxon>
        <taxon>Pseudomonadota</taxon>
        <taxon>Gammaproteobacteria</taxon>
        <taxon>Pseudomonadales</taxon>
        <taxon>Pseudomonadaceae</taxon>
        <taxon>Pseudomonas</taxon>
    </lineage>
</organism>
<accession>A0A7Y8E2J7</accession>
<dbReference type="AlphaFoldDB" id="A0A7Y8E2J7"/>
<reference evidence="6 7" key="1">
    <citation type="submission" date="2020-04" db="EMBL/GenBank/DDBJ databases">
        <title>Molecular characterization of pseudomonads from Agaricus bisporus reveal novel blotch 2 pathogens in Western Europe.</title>
        <authorList>
            <person name="Taparia T."/>
            <person name="Krijger M."/>
            <person name="Haynes E."/>
            <person name="Elpinstone J.G."/>
            <person name="Noble R."/>
            <person name="Van Der Wolf J."/>
        </authorList>
    </citation>
    <scope>NUCLEOTIDE SEQUENCE [LARGE SCALE GENOMIC DNA]</scope>
    <source>
        <strain evidence="3 6">B7002</strain>
        <strain evidence="5 8">K6002</strain>
        <strain evidence="4 7">K7002</strain>
    </source>
</reference>
<evidence type="ECO:0008006" key="9">
    <source>
        <dbReference type="Google" id="ProtNLM"/>
    </source>
</evidence>
<evidence type="ECO:0000313" key="6">
    <source>
        <dbReference type="Proteomes" id="UP000560470"/>
    </source>
</evidence>
<protein>
    <recommendedName>
        <fullName evidence="9">DUF1090 domain-containing protein</fullName>
    </recommendedName>
</protein>
<dbReference type="EMBL" id="JACAOZ010000011">
    <property type="protein sequence ID" value="NVZ57444.1"/>
    <property type="molecule type" value="Genomic_DNA"/>
</dbReference>
<keyword evidence="2" id="KW-0732">Signal</keyword>
<feature type="signal peptide" evidence="2">
    <location>
        <begin position="1"/>
        <end position="22"/>
    </location>
</feature>
<dbReference type="EMBL" id="JACARM010000003">
    <property type="protein sequence ID" value="NWE05946.1"/>
    <property type="molecule type" value="Genomic_DNA"/>
</dbReference>
<feature type="coiled-coil region" evidence="1">
    <location>
        <begin position="40"/>
        <end position="67"/>
    </location>
</feature>
<gene>
    <name evidence="4" type="ORF">HX788_02495</name>
    <name evidence="5" type="ORF">HX795_18015</name>
    <name evidence="3" type="ORF">HX797_14345</name>
</gene>
<dbReference type="EMBL" id="JACARL010000103">
    <property type="protein sequence ID" value="NWE84000.1"/>
    <property type="molecule type" value="Genomic_DNA"/>
</dbReference>
<dbReference type="Proteomes" id="UP000590218">
    <property type="component" value="Unassembled WGS sequence"/>
</dbReference>
<evidence type="ECO:0000313" key="3">
    <source>
        <dbReference type="EMBL" id="NVZ57444.1"/>
    </source>
</evidence>
<dbReference type="Proteomes" id="UP000560470">
    <property type="component" value="Unassembled WGS sequence"/>
</dbReference>
<evidence type="ECO:0000313" key="5">
    <source>
        <dbReference type="EMBL" id="NWE84000.1"/>
    </source>
</evidence>
<dbReference type="Proteomes" id="UP000563268">
    <property type="component" value="Unassembled WGS sequence"/>
</dbReference>
<proteinExistence type="predicted"/>
<comment type="caution">
    <text evidence="4">The sequence shown here is derived from an EMBL/GenBank/DDBJ whole genome shotgun (WGS) entry which is preliminary data.</text>
</comment>
<evidence type="ECO:0000313" key="4">
    <source>
        <dbReference type="EMBL" id="NWE05946.1"/>
    </source>
</evidence>
<evidence type="ECO:0000313" key="7">
    <source>
        <dbReference type="Proteomes" id="UP000563268"/>
    </source>
</evidence>
<dbReference type="RefSeq" id="WP_176991616.1">
    <property type="nucleotide sequence ID" value="NZ_JACAOZ010000011.1"/>
</dbReference>
<name>A0A7Y8E2J7_9PSED</name>
<keyword evidence="1" id="KW-0175">Coiled coil</keyword>
<evidence type="ECO:0000256" key="1">
    <source>
        <dbReference type="SAM" id="Coils"/>
    </source>
</evidence>
<evidence type="ECO:0000256" key="2">
    <source>
        <dbReference type="SAM" id="SignalP"/>
    </source>
</evidence>
<evidence type="ECO:0000313" key="8">
    <source>
        <dbReference type="Proteomes" id="UP000590218"/>
    </source>
</evidence>
<sequence>MRISTLAPAALLFCLFALPAHAVDLSALGGALSTQLGGKTGDCQQQAKDLQAKIDAAQAKNDLLSVQAFKAAQEQLNKGCNKLAESQAKVDAKQQTQEAKMEKNDAVKALGGLFK</sequence>